<organism evidence="2 3">
    <name type="scientific">Corchorus capsularis</name>
    <name type="common">Jute</name>
    <dbReference type="NCBI Taxonomy" id="210143"/>
    <lineage>
        <taxon>Eukaryota</taxon>
        <taxon>Viridiplantae</taxon>
        <taxon>Streptophyta</taxon>
        <taxon>Embryophyta</taxon>
        <taxon>Tracheophyta</taxon>
        <taxon>Spermatophyta</taxon>
        <taxon>Magnoliopsida</taxon>
        <taxon>eudicotyledons</taxon>
        <taxon>Gunneridae</taxon>
        <taxon>Pentapetalae</taxon>
        <taxon>rosids</taxon>
        <taxon>malvids</taxon>
        <taxon>Malvales</taxon>
        <taxon>Malvaceae</taxon>
        <taxon>Grewioideae</taxon>
        <taxon>Apeibeae</taxon>
        <taxon>Corchorus</taxon>
    </lineage>
</organism>
<dbReference type="OrthoDB" id="1301570at2759"/>
<dbReference type="Gramene" id="OMO53230">
    <property type="protein sequence ID" value="OMO53230"/>
    <property type="gene ID" value="CCACVL1_28789"/>
</dbReference>
<protein>
    <recommendedName>
        <fullName evidence="1">Myb/SANT-like domain-containing protein</fullName>
    </recommendedName>
</protein>
<sequence length="129" mass="15116">MERIMLEILAEEAQKGNKPSNFFKPTSFHRVTTTISERFDVVCESDHVENQLKTFECTWQLITTIRGSNGFGWDDKLKMIVAAKKPYEEALEAHPKWEYLNKKLEMYDEMSLTAWIPTLEFDFTTSADR</sequence>
<evidence type="ECO:0000313" key="2">
    <source>
        <dbReference type="EMBL" id="OMO53230.1"/>
    </source>
</evidence>
<proteinExistence type="predicted"/>
<dbReference type="Pfam" id="PF12776">
    <property type="entry name" value="Myb_DNA-bind_3"/>
    <property type="match status" value="1"/>
</dbReference>
<gene>
    <name evidence="2" type="ORF">CCACVL1_28789</name>
</gene>
<dbReference type="PANTHER" id="PTHR46929">
    <property type="entry name" value="EXPRESSED PROTEIN"/>
    <property type="match status" value="1"/>
</dbReference>
<reference evidence="2 3" key="1">
    <citation type="submission" date="2013-09" db="EMBL/GenBank/DDBJ databases">
        <title>Corchorus capsularis genome sequencing.</title>
        <authorList>
            <person name="Alam M."/>
            <person name="Haque M.S."/>
            <person name="Islam M.S."/>
            <person name="Emdad E.M."/>
            <person name="Islam M.M."/>
            <person name="Ahmed B."/>
            <person name="Halim A."/>
            <person name="Hossen Q.M.M."/>
            <person name="Hossain M.Z."/>
            <person name="Ahmed R."/>
            <person name="Khan M.M."/>
            <person name="Islam R."/>
            <person name="Rashid M.M."/>
            <person name="Khan S.A."/>
            <person name="Rahman M.S."/>
            <person name="Alam M."/>
        </authorList>
    </citation>
    <scope>NUCLEOTIDE SEQUENCE [LARGE SCALE GENOMIC DNA]</scope>
    <source>
        <strain evidence="3">cv. CVL-1</strain>
        <tissue evidence="2">Whole seedling</tissue>
    </source>
</reference>
<dbReference type="PANTHER" id="PTHR46929:SF23">
    <property type="entry name" value="L10-INTERACTING MYB DOMAIN-CONTAINING PROTEIN-LIKE"/>
    <property type="match status" value="1"/>
</dbReference>
<accession>A0A1R3G5C9</accession>
<dbReference type="OMA" id="HEPFINK"/>
<dbReference type="InterPro" id="IPR024752">
    <property type="entry name" value="Myb/SANT-like_dom"/>
</dbReference>
<evidence type="ECO:0000313" key="3">
    <source>
        <dbReference type="Proteomes" id="UP000188268"/>
    </source>
</evidence>
<dbReference type="Proteomes" id="UP000188268">
    <property type="component" value="Unassembled WGS sequence"/>
</dbReference>
<comment type="caution">
    <text evidence="2">The sequence shown here is derived from an EMBL/GenBank/DDBJ whole genome shotgun (WGS) entry which is preliminary data.</text>
</comment>
<feature type="domain" description="Myb/SANT-like" evidence="1">
    <location>
        <begin position="1"/>
        <end position="85"/>
    </location>
</feature>
<dbReference type="EMBL" id="AWWV01015247">
    <property type="protein sequence ID" value="OMO53230.1"/>
    <property type="molecule type" value="Genomic_DNA"/>
</dbReference>
<dbReference type="AlphaFoldDB" id="A0A1R3G5C9"/>
<evidence type="ECO:0000259" key="1">
    <source>
        <dbReference type="Pfam" id="PF12776"/>
    </source>
</evidence>
<keyword evidence="3" id="KW-1185">Reference proteome</keyword>
<name>A0A1R3G5C9_COCAP</name>